<evidence type="ECO:0000313" key="2">
    <source>
        <dbReference type="Proteomes" id="UP000820818"/>
    </source>
</evidence>
<comment type="caution">
    <text evidence="1">The sequence shown here is derived from an EMBL/GenBank/DDBJ whole genome shotgun (WGS) entry which is preliminary data.</text>
</comment>
<dbReference type="AlphaFoldDB" id="A0AAD5KFZ2"/>
<keyword evidence="2" id="KW-1185">Reference proteome</keyword>
<name>A0AAD5KFZ2_9CRUS</name>
<organism evidence="1 2">
    <name type="scientific">Daphnia sinensis</name>
    <dbReference type="NCBI Taxonomy" id="1820382"/>
    <lineage>
        <taxon>Eukaryota</taxon>
        <taxon>Metazoa</taxon>
        <taxon>Ecdysozoa</taxon>
        <taxon>Arthropoda</taxon>
        <taxon>Crustacea</taxon>
        <taxon>Branchiopoda</taxon>
        <taxon>Diplostraca</taxon>
        <taxon>Cladocera</taxon>
        <taxon>Anomopoda</taxon>
        <taxon>Daphniidae</taxon>
        <taxon>Daphnia</taxon>
        <taxon>Daphnia similis group</taxon>
    </lineage>
</organism>
<dbReference type="EMBL" id="WJBH02000052">
    <property type="protein sequence ID" value="KAI9551049.1"/>
    <property type="molecule type" value="Genomic_DNA"/>
</dbReference>
<reference evidence="1" key="1">
    <citation type="submission" date="2022-05" db="EMBL/GenBank/DDBJ databases">
        <title>A multi-omics perspective on studying reproductive biology in Daphnia sinensis.</title>
        <authorList>
            <person name="Jia J."/>
        </authorList>
    </citation>
    <scope>NUCLEOTIDE SEQUENCE</scope>
    <source>
        <strain evidence="1">WSL</strain>
    </source>
</reference>
<proteinExistence type="predicted"/>
<evidence type="ECO:0000313" key="1">
    <source>
        <dbReference type="EMBL" id="KAI9551049.1"/>
    </source>
</evidence>
<gene>
    <name evidence="1" type="ORF">GHT06_007649</name>
</gene>
<sequence>MVVEVMDIWKRASIPTITKANLFKMVQRLIEKFDNVQRHFSFKFRESAESKKFKSSIDELFDVCSCKCYKPKSNALKVIDLDSVDHAKCQCDLKIPPNELNFYLDQKSTRLFVISNNVDLAGSFELSKRLQRAERKHARQQESAFKKKTCNASTAPLQNNASIDELVQEDVTI</sequence>
<dbReference type="Proteomes" id="UP000820818">
    <property type="component" value="Unassembled WGS sequence"/>
</dbReference>
<protein>
    <submittedName>
        <fullName evidence="1">Uncharacterized protein</fullName>
    </submittedName>
</protein>
<accession>A0AAD5KFZ2</accession>